<gene>
    <name evidence="1" type="ORF">QFC20_005694</name>
</gene>
<protein>
    <submittedName>
        <fullName evidence="1">Uncharacterized protein</fullName>
    </submittedName>
</protein>
<accession>A0ACC2VK58</accession>
<comment type="caution">
    <text evidence="1">The sequence shown here is derived from an EMBL/GenBank/DDBJ whole genome shotgun (WGS) entry which is preliminary data.</text>
</comment>
<dbReference type="Proteomes" id="UP001230649">
    <property type="component" value="Unassembled WGS sequence"/>
</dbReference>
<name>A0ACC2VK58_9TREE</name>
<keyword evidence="2" id="KW-1185">Reference proteome</keyword>
<organism evidence="1 2">
    <name type="scientific">Naganishia adeliensis</name>
    <dbReference type="NCBI Taxonomy" id="92952"/>
    <lineage>
        <taxon>Eukaryota</taxon>
        <taxon>Fungi</taxon>
        <taxon>Dikarya</taxon>
        <taxon>Basidiomycota</taxon>
        <taxon>Agaricomycotina</taxon>
        <taxon>Tremellomycetes</taxon>
        <taxon>Filobasidiales</taxon>
        <taxon>Filobasidiaceae</taxon>
        <taxon>Naganishia</taxon>
    </lineage>
</organism>
<reference evidence="1" key="1">
    <citation type="submission" date="2023-04" db="EMBL/GenBank/DDBJ databases">
        <title>Draft Genome sequencing of Naganishia species isolated from polar environments using Oxford Nanopore Technology.</title>
        <authorList>
            <person name="Leo P."/>
            <person name="Venkateswaran K."/>
        </authorList>
    </citation>
    <scope>NUCLEOTIDE SEQUENCE</scope>
    <source>
        <strain evidence="1">MNA-CCFEE 5262</strain>
    </source>
</reference>
<dbReference type="EMBL" id="JASBWS010000083">
    <property type="protein sequence ID" value="KAJ9099483.1"/>
    <property type="molecule type" value="Genomic_DNA"/>
</dbReference>
<proteinExistence type="predicted"/>
<evidence type="ECO:0000313" key="1">
    <source>
        <dbReference type="EMBL" id="KAJ9099483.1"/>
    </source>
</evidence>
<sequence length="470" mass="51301">MSAERLRLAATLIEQSPPGQVGDVLRDLRVILGDDSDAVQQYLLEHLRNYNLEHLQTICLPGTNEQSILCKAAVVPQSGLGPAQERYVDPRHKQTFLFDHVTHEMTELESYTIPEEDQAFRSALESSLEAYLKDHYASSNSACAVFSSSPPDAPVSAVSTIASEDAEEEEKAVDELDDAPEVQSEETPEIVAREEKEPTDGLTPAEPTVTRQTADESTALEQADDSKSSDTEAAPGNSLLDTVTQTMASVVAAVEETLLGEKPADDSTKTVGPKPVSTDELTNSAEEKTVPAPESTDPTQTDARTDALDLPQKQTVPEIVKPANVDAQVEPDQSGAWDPTYTIAIVGNKYNTQNFWTGQWRSLYTVDPKVGTVEGRIQVDVHYFENGNVQLAAKEDVSLSVETNADNLPSAIITAIAKNEQAYQLKLNTTYDDLGEKNFRSLRRALPITRQRVEWEKIAAYKAGGGQLSK</sequence>
<evidence type="ECO:0000313" key="2">
    <source>
        <dbReference type="Proteomes" id="UP001230649"/>
    </source>
</evidence>